<keyword evidence="1" id="KW-1133">Transmembrane helix</keyword>
<dbReference type="Proteomes" id="UP001519289">
    <property type="component" value="Unassembled WGS sequence"/>
</dbReference>
<dbReference type="EMBL" id="JAGGLG010000002">
    <property type="protein sequence ID" value="MBP2017097.1"/>
    <property type="molecule type" value="Genomic_DNA"/>
</dbReference>
<proteinExistence type="predicted"/>
<keyword evidence="1" id="KW-0812">Transmembrane</keyword>
<accession>A0ABS4JNI5</accession>
<keyword evidence="1" id="KW-0472">Membrane</keyword>
<evidence type="ECO:0000313" key="2">
    <source>
        <dbReference type="EMBL" id="MBP2017097.1"/>
    </source>
</evidence>
<dbReference type="RefSeq" id="WP_209465246.1">
    <property type="nucleotide sequence ID" value="NZ_JAGGLG010000002.1"/>
</dbReference>
<keyword evidence="3" id="KW-1185">Reference proteome</keyword>
<name>A0ABS4JNI5_9FIRM</name>
<organism evidence="2 3">
    <name type="scientific">Symbiobacterium terraclitae</name>
    <dbReference type="NCBI Taxonomy" id="557451"/>
    <lineage>
        <taxon>Bacteria</taxon>
        <taxon>Bacillati</taxon>
        <taxon>Bacillota</taxon>
        <taxon>Clostridia</taxon>
        <taxon>Eubacteriales</taxon>
        <taxon>Symbiobacteriaceae</taxon>
        <taxon>Symbiobacterium</taxon>
    </lineage>
</organism>
<protein>
    <recommendedName>
        <fullName evidence="4">DUF4179 domain-containing protein</fullName>
    </recommendedName>
</protein>
<gene>
    <name evidence="2" type="ORF">J2Z79_000471</name>
</gene>
<reference evidence="2 3" key="1">
    <citation type="submission" date="2021-03" db="EMBL/GenBank/DDBJ databases">
        <title>Genomic Encyclopedia of Type Strains, Phase IV (KMG-IV): sequencing the most valuable type-strain genomes for metagenomic binning, comparative biology and taxonomic classification.</title>
        <authorList>
            <person name="Goeker M."/>
        </authorList>
    </citation>
    <scope>NUCLEOTIDE SEQUENCE [LARGE SCALE GENOMIC DNA]</scope>
    <source>
        <strain evidence="2 3">DSM 27138</strain>
    </source>
</reference>
<sequence>MNGRDDFEHRLGQALKRWAQAGEPTMDLEALVRERVPLKPVPKQMGRRGSRWKPWMGGAAAAVTALALGVSLFRWTWAAAGLQRSATPAVVVHAGMGGEQASLAEVTRGGITVRILAAVANAEGTVIVYRVLGAPATGGSDVQPVAVESVVVRPAPRWPWPWGGRTGGEEAVDFATEPVETPHGYLGAISARPLEVEEAELGLVFRVGEERITVSVPVSRQDSDKSSR</sequence>
<comment type="caution">
    <text evidence="2">The sequence shown here is derived from an EMBL/GenBank/DDBJ whole genome shotgun (WGS) entry which is preliminary data.</text>
</comment>
<feature type="transmembrane region" description="Helical" evidence="1">
    <location>
        <begin position="55"/>
        <end position="77"/>
    </location>
</feature>
<evidence type="ECO:0008006" key="4">
    <source>
        <dbReference type="Google" id="ProtNLM"/>
    </source>
</evidence>
<evidence type="ECO:0000256" key="1">
    <source>
        <dbReference type="SAM" id="Phobius"/>
    </source>
</evidence>
<evidence type="ECO:0000313" key="3">
    <source>
        <dbReference type="Proteomes" id="UP001519289"/>
    </source>
</evidence>